<feature type="transmembrane region" description="Helical" evidence="6">
    <location>
        <begin position="119"/>
        <end position="141"/>
    </location>
</feature>
<dbReference type="GO" id="GO:0005886">
    <property type="term" value="C:plasma membrane"/>
    <property type="evidence" value="ECO:0007669"/>
    <property type="project" value="UniProtKB-SubCell"/>
</dbReference>
<sequence length="290" mass="32458">MMLASVWVALRFIHFVTLMVAFGGALYSGWWAPARLRPLLSRRFRSVMRGALVVSAISTIFMLMVQGGLMAGGWQDVFLPDVWLAVMGTRFGNLWLWQIILAWLSLVVLLLRPDRSMRFLMLLLSFQLILLAGIGHAAIHVGVTGVVHRFNHAVHLICASAWFGGLLPFLYCLQLARGQWRQLAIDTMMRFSRYGHLAVALVILTGIINAWLIQGTLISDSDYGKMLLVKCALVALMVVIALVNRYVLVPRLSTNGERAQHWFIRTTLAEVVLGALVLLAVSLFATWEPF</sequence>
<comment type="subcellular location">
    <subcellularLocation>
        <location evidence="6">Cell inner membrane</location>
        <topology evidence="6">Multi-pass membrane protein</topology>
    </subcellularLocation>
    <subcellularLocation>
        <location evidence="1">Cell membrane</location>
        <topology evidence="1">Multi-pass membrane protein</topology>
    </subcellularLocation>
</comment>
<comment type="caution">
    <text evidence="8">The sequence shown here is derived from an EMBL/GenBank/DDBJ whole genome shotgun (WGS) entry which is preliminary data.</text>
</comment>
<evidence type="ECO:0000256" key="3">
    <source>
        <dbReference type="ARBA" id="ARBA00022692"/>
    </source>
</evidence>
<comment type="function">
    <text evidence="6">Involved in copper resistance.</text>
</comment>
<dbReference type="InterPro" id="IPR008457">
    <property type="entry name" value="Cu-R_CopD_dom"/>
</dbReference>
<keyword evidence="6" id="KW-0186">Copper</keyword>
<dbReference type="GO" id="GO:0006825">
    <property type="term" value="P:copper ion transport"/>
    <property type="evidence" value="ECO:0007669"/>
    <property type="project" value="InterPro"/>
</dbReference>
<dbReference type="InterPro" id="IPR047689">
    <property type="entry name" value="CopD"/>
</dbReference>
<gene>
    <name evidence="8" type="primary">yebZ</name>
    <name evidence="8" type="ORF">GTGU_00215</name>
</gene>
<evidence type="ECO:0000256" key="4">
    <source>
        <dbReference type="ARBA" id="ARBA00022989"/>
    </source>
</evidence>
<feature type="transmembrane region" description="Helical" evidence="6">
    <location>
        <begin position="194"/>
        <end position="214"/>
    </location>
</feature>
<keyword evidence="3 6" id="KW-0812">Transmembrane</keyword>
<dbReference type="eggNOG" id="COG1276">
    <property type="taxonomic scope" value="Bacteria"/>
</dbReference>
<keyword evidence="6" id="KW-0997">Cell inner membrane</keyword>
<protein>
    <recommendedName>
        <fullName evidence="6">Copper resistance protein D</fullName>
    </recommendedName>
</protein>
<dbReference type="PANTHER" id="PTHR34820">
    <property type="entry name" value="INNER MEMBRANE PROTEIN YEBZ"/>
    <property type="match status" value="1"/>
</dbReference>
<feature type="transmembrane region" description="Helical" evidence="6">
    <location>
        <begin position="268"/>
        <end position="287"/>
    </location>
</feature>
<evidence type="ECO:0000256" key="2">
    <source>
        <dbReference type="ARBA" id="ARBA00022475"/>
    </source>
</evidence>
<feature type="transmembrane region" description="Helical" evidence="6">
    <location>
        <begin position="12"/>
        <end position="30"/>
    </location>
</feature>
<comment type="similarity">
    <text evidence="6">Belongs to the CopD family.</text>
</comment>
<reference evidence="9" key="1">
    <citation type="submission" date="2014-05" db="EMBL/GenBank/DDBJ databases">
        <title>ATOL: Assembling a taxonomically balanced genome-scale reconstruction of the evolutionary history of the Enterobacteriaceae.</title>
        <authorList>
            <person name="Plunkett G. III"/>
            <person name="Neeno-Eckwall E.C."/>
            <person name="Glasner J.D."/>
            <person name="Perna N.T."/>
        </authorList>
    </citation>
    <scope>NUCLEOTIDE SEQUENCE [LARGE SCALE GENOMIC DNA]</scope>
    <source>
        <strain evidence="9">ATCC 49490</strain>
    </source>
</reference>
<dbReference type="EMBL" id="JMTB01000014">
    <property type="protein sequence ID" value="KFC12830.1"/>
    <property type="molecule type" value="Genomic_DNA"/>
</dbReference>
<keyword evidence="5 6" id="KW-0472">Membrane</keyword>
<feature type="transmembrane region" description="Helical" evidence="6">
    <location>
        <begin position="153"/>
        <end position="173"/>
    </location>
</feature>
<dbReference type="PANTHER" id="PTHR34820:SF4">
    <property type="entry name" value="INNER MEMBRANE PROTEIN YEBZ"/>
    <property type="match status" value="1"/>
</dbReference>
<dbReference type="AlphaFoldDB" id="A0A085ARI5"/>
<dbReference type="NCBIfam" id="NF033808">
    <property type="entry name" value="copper_CopD"/>
    <property type="match status" value="1"/>
</dbReference>
<keyword evidence="9" id="KW-1185">Reference proteome</keyword>
<evidence type="ECO:0000313" key="8">
    <source>
        <dbReference type="EMBL" id="KFC12830.1"/>
    </source>
</evidence>
<dbReference type="GO" id="GO:0046688">
    <property type="term" value="P:response to copper ion"/>
    <property type="evidence" value="ECO:0007669"/>
    <property type="project" value="UniProtKB-UniRule"/>
</dbReference>
<evidence type="ECO:0000256" key="6">
    <source>
        <dbReference type="RuleBase" id="RU369037"/>
    </source>
</evidence>
<dbReference type="InterPro" id="IPR032694">
    <property type="entry name" value="CopC/D"/>
</dbReference>
<dbReference type="Pfam" id="PF05425">
    <property type="entry name" value="CopD"/>
    <property type="match status" value="1"/>
</dbReference>
<keyword evidence="2 6" id="KW-1003">Cell membrane</keyword>
<evidence type="ECO:0000256" key="5">
    <source>
        <dbReference type="ARBA" id="ARBA00023136"/>
    </source>
</evidence>
<feature type="transmembrane region" description="Helical" evidence="6">
    <location>
        <begin position="94"/>
        <end position="112"/>
    </location>
</feature>
<evidence type="ECO:0000256" key="1">
    <source>
        <dbReference type="ARBA" id="ARBA00004651"/>
    </source>
</evidence>
<name>A0A085ARI5_9ENTR</name>
<keyword evidence="4 6" id="KW-1133">Transmembrane helix</keyword>
<feature type="transmembrane region" description="Helical" evidence="6">
    <location>
        <begin position="51"/>
        <end position="74"/>
    </location>
</feature>
<evidence type="ECO:0000259" key="7">
    <source>
        <dbReference type="Pfam" id="PF05425"/>
    </source>
</evidence>
<evidence type="ECO:0000313" key="9">
    <source>
        <dbReference type="Proteomes" id="UP000028630"/>
    </source>
</evidence>
<feature type="domain" description="Copper resistance protein D" evidence="7">
    <location>
        <begin position="187"/>
        <end position="283"/>
    </location>
</feature>
<organism evidence="8 9">
    <name type="scientific">Trabulsiella guamensis ATCC 49490</name>
    <dbReference type="NCBI Taxonomy" id="1005994"/>
    <lineage>
        <taxon>Bacteria</taxon>
        <taxon>Pseudomonadati</taxon>
        <taxon>Pseudomonadota</taxon>
        <taxon>Gammaproteobacteria</taxon>
        <taxon>Enterobacterales</taxon>
        <taxon>Enterobacteriaceae</taxon>
        <taxon>Trabulsiella</taxon>
    </lineage>
</organism>
<dbReference type="Proteomes" id="UP000028630">
    <property type="component" value="Unassembled WGS sequence"/>
</dbReference>
<accession>A0A085ARI5</accession>
<feature type="transmembrane region" description="Helical" evidence="6">
    <location>
        <begin position="226"/>
        <end position="247"/>
    </location>
</feature>
<proteinExistence type="inferred from homology"/>